<evidence type="ECO:0000313" key="2">
    <source>
        <dbReference type="EMBL" id="CAL1142308.1"/>
    </source>
</evidence>
<dbReference type="EMBL" id="CAMXCT020001315">
    <property type="protein sequence ID" value="CAL1142308.1"/>
    <property type="molecule type" value="Genomic_DNA"/>
</dbReference>
<dbReference type="EMBL" id="CAMXCT010001315">
    <property type="protein sequence ID" value="CAI3988933.1"/>
    <property type="molecule type" value="Genomic_DNA"/>
</dbReference>
<dbReference type="EMBL" id="CAMXCT030001315">
    <property type="protein sequence ID" value="CAL4776245.1"/>
    <property type="molecule type" value="Genomic_DNA"/>
</dbReference>
<protein>
    <submittedName>
        <fullName evidence="1">Uncharacterized protein</fullName>
    </submittedName>
</protein>
<proteinExistence type="predicted"/>
<dbReference type="Proteomes" id="UP001152797">
    <property type="component" value="Unassembled WGS sequence"/>
</dbReference>
<sequence>MDAMDKPLDAAPEGGVAGDGEDVKVLQVEFESHRQITKVLQSHRAEQVIITTSDVLDMMADLRRTTRIAVLQGALSSWFAYATGLQVMEVDCTEQRQHLEGDVGTHVVFRIRLNAVYEEEVAKVPREDHKGLCALYRTKLIEALPKEGRLRKRHRGTTGEHPP</sequence>
<accession>A0A9P1CD71</accession>
<reference evidence="1" key="1">
    <citation type="submission" date="2022-10" db="EMBL/GenBank/DDBJ databases">
        <authorList>
            <person name="Chen Y."/>
            <person name="Dougan E. K."/>
            <person name="Chan C."/>
            <person name="Rhodes N."/>
            <person name="Thang M."/>
        </authorList>
    </citation>
    <scope>NUCLEOTIDE SEQUENCE</scope>
</reference>
<gene>
    <name evidence="1" type="ORF">C1SCF055_LOCUS16046</name>
</gene>
<reference evidence="2" key="2">
    <citation type="submission" date="2024-04" db="EMBL/GenBank/DDBJ databases">
        <authorList>
            <person name="Chen Y."/>
            <person name="Shah S."/>
            <person name="Dougan E. K."/>
            <person name="Thang M."/>
            <person name="Chan C."/>
        </authorList>
    </citation>
    <scope>NUCLEOTIDE SEQUENCE [LARGE SCALE GENOMIC DNA]</scope>
</reference>
<evidence type="ECO:0000313" key="1">
    <source>
        <dbReference type="EMBL" id="CAI3988933.1"/>
    </source>
</evidence>
<keyword evidence="3" id="KW-1185">Reference proteome</keyword>
<organism evidence="1">
    <name type="scientific">Cladocopium goreaui</name>
    <dbReference type="NCBI Taxonomy" id="2562237"/>
    <lineage>
        <taxon>Eukaryota</taxon>
        <taxon>Sar</taxon>
        <taxon>Alveolata</taxon>
        <taxon>Dinophyceae</taxon>
        <taxon>Suessiales</taxon>
        <taxon>Symbiodiniaceae</taxon>
        <taxon>Cladocopium</taxon>
    </lineage>
</organism>
<name>A0A9P1CD71_9DINO</name>
<dbReference type="AlphaFoldDB" id="A0A9P1CD71"/>
<evidence type="ECO:0000313" key="3">
    <source>
        <dbReference type="Proteomes" id="UP001152797"/>
    </source>
</evidence>
<comment type="caution">
    <text evidence="1">The sequence shown here is derived from an EMBL/GenBank/DDBJ whole genome shotgun (WGS) entry which is preliminary data.</text>
</comment>